<evidence type="ECO:0000313" key="4">
    <source>
        <dbReference type="Proteomes" id="UP000504621"/>
    </source>
</evidence>
<dbReference type="InterPro" id="IPR044953">
    <property type="entry name" value="At1g04390-like"/>
</dbReference>
<dbReference type="AlphaFoldDB" id="A0A6J1ANG8"/>
<protein>
    <submittedName>
        <fullName evidence="5">BTB/POZ domain-containing protein At1g04390</fullName>
    </submittedName>
</protein>
<keyword evidence="4" id="KW-1185">Reference proteome</keyword>
<feature type="region of interest" description="Disordered" evidence="2">
    <location>
        <begin position="1"/>
        <end position="22"/>
    </location>
</feature>
<evidence type="ECO:0000259" key="3">
    <source>
        <dbReference type="Pfam" id="PF26522"/>
    </source>
</evidence>
<dbReference type="SUPFAM" id="SSF48371">
    <property type="entry name" value="ARM repeat"/>
    <property type="match status" value="1"/>
</dbReference>
<dbReference type="InterPro" id="IPR059007">
    <property type="entry name" value="ARM_At1g04390"/>
</dbReference>
<feature type="domain" description="At1g04390 ARM repeat" evidence="3">
    <location>
        <begin position="139"/>
        <end position="252"/>
    </location>
</feature>
<dbReference type="InterPro" id="IPR011989">
    <property type="entry name" value="ARM-like"/>
</dbReference>
<dbReference type="GeneID" id="110419622"/>
<comment type="pathway">
    <text evidence="1">Protein modification; protein ubiquitination.</text>
</comment>
<dbReference type="InterPro" id="IPR016024">
    <property type="entry name" value="ARM-type_fold"/>
</dbReference>
<dbReference type="GO" id="GO:0016567">
    <property type="term" value="P:protein ubiquitination"/>
    <property type="evidence" value="ECO:0007669"/>
    <property type="project" value="UniProtKB-UniPathway"/>
</dbReference>
<dbReference type="RefSeq" id="XP_021288391.1">
    <property type="nucleotide sequence ID" value="XM_021432716.1"/>
</dbReference>
<dbReference type="Pfam" id="PF26522">
    <property type="entry name" value="ARM_6"/>
    <property type="match status" value="1"/>
</dbReference>
<dbReference type="OrthoDB" id="418748at2759"/>
<sequence length="686" mass="77159">MKSTKRGAAADSNRGSSSSGHLHTLHQRLKHALSLGITRWCDDKEKKWQCTDIEIQRHVIRSLAAFLDCISGDASHHRLLKDSLADIVGALVWILQCKSGAIVGMAANMVVKLIGTNCSIMQLYMADLINPLSSLLCSKNLEVSTSCATALNMILSNLSVKSEKEVWEIVKEAKTVIQIIRIMREFPGGTLSIEYFQAMASLLSMILWQWPPSRFSVWNDTIMMKVLEDSCTKSNVSTKAAVLKLYSALALCNIVAKKLLENGETILPMMFNSMGGSEALSIRIEGFRLAQHLVADEHRCKIMTSLRSGPLVKAIIGGMRGWSLGSGKIANDQMSLLEEACRLALITRWPGEHHICFWEEGIDKVLLDLLLENFDKQVSEHPLSTEEQMLIAQEGLDANFLLALRPYIWEILGWLALHCAKDFRPSVHQNELYVDILITCACVSFVEAIHRGCQICENDDTYRIESSSRAVLMMMHSASTYIASKVRLILSGVLEPKGNEYLKRLLRLLKYASSTNNYGLPNIPKTVTELVGLVLFARSHSQTITVPISWEALIKLVQWFYGSELPNPPFGCLWDNMDIKERLYELKPYVELYWLAEFWILEDVQDACFRIVVSCLDSDRQLSVEVIKLAANFSLWKLVEVAAEYMAPLYHKLRDTGDLEELDELLVDLVRDASVRLSQERGNLSG</sequence>
<reference evidence="5" key="1">
    <citation type="submission" date="2025-08" db="UniProtKB">
        <authorList>
            <consortium name="RefSeq"/>
        </authorList>
    </citation>
    <scope>IDENTIFICATION</scope>
    <source>
        <tissue evidence="5">Leaf</tissue>
    </source>
</reference>
<gene>
    <name evidence="5" type="primary">LOC110419622</name>
</gene>
<dbReference type="Proteomes" id="UP000504621">
    <property type="component" value="Unplaced"/>
</dbReference>
<accession>A0A6J1ANG8</accession>
<dbReference type="Gene3D" id="3.30.710.10">
    <property type="entry name" value="Potassium Channel Kv1.1, Chain A"/>
    <property type="match status" value="1"/>
</dbReference>
<name>A0A6J1ANG8_9ROSI</name>
<evidence type="ECO:0000313" key="5">
    <source>
        <dbReference type="RefSeq" id="XP_021288391.1"/>
    </source>
</evidence>
<dbReference type="InterPro" id="IPR011333">
    <property type="entry name" value="SKP1/BTB/POZ_sf"/>
</dbReference>
<organism evidence="4 5">
    <name type="scientific">Herrania umbratica</name>
    <dbReference type="NCBI Taxonomy" id="108875"/>
    <lineage>
        <taxon>Eukaryota</taxon>
        <taxon>Viridiplantae</taxon>
        <taxon>Streptophyta</taxon>
        <taxon>Embryophyta</taxon>
        <taxon>Tracheophyta</taxon>
        <taxon>Spermatophyta</taxon>
        <taxon>Magnoliopsida</taxon>
        <taxon>eudicotyledons</taxon>
        <taxon>Gunneridae</taxon>
        <taxon>Pentapetalae</taxon>
        <taxon>rosids</taxon>
        <taxon>malvids</taxon>
        <taxon>Malvales</taxon>
        <taxon>Malvaceae</taxon>
        <taxon>Byttnerioideae</taxon>
        <taxon>Herrania</taxon>
    </lineage>
</organism>
<evidence type="ECO:0000256" key="1">
    <source>
        <dbReference type="ARBA" id="ARBA00004906"/>
    </source>
</evidence>
<dbReference type="PANTHER" id="PTHR35918">
    <property type="entry name" value="OS06G0674800 PROTEIN"/>
    <property type="match status" value="1"/>
</dbReference>
<dbReference type="Gene3D" id="1.25.10.10">
    <property type="entry name" value="Leucine-rich Repeat Variant"/>
    <property type="match status" value="1"/>
</dbReference>
<evidence type="ECO:0000256" key="2">
    <source>
        <dbReference type="SAM" id="MobiDB-lite"/>
    </source>
</evidence>
<dbReference type="UniPathway" id="UPA00143"/>
<dbReference type="PANTHER" id="PTHR35918:SF1">
    <property type="entry name" value="BTB DOMAIN-CONTAINING PROTEIN"/>
    <property type="match status" value="1"/>
</dbReference>
<proteinExistence type="predicted"/>